<dbReference type="OrthoDB" id="2970612at2"/>
<evidence type="ECO:0000313" key="2">
    <source>
        <dbReference type="EMBL" id="SDJ76695.1"/>
    </source>
</evidence>
<dbReference type="EMBL" id="FNFL01000001">
    <property type="protein sequence ID" value="SDJ76695.1"/>
    <property type="molecule type" value="Genomic_DNA"/>
</dbReference>
<accession>A0A1G8WG76</accession>
<protein>
    <submittedName>
        <fullName evidence="2">Uncharacterized protein</fullName>
    </submittedName>
</protein>
<organism evidence="2 3">
    <name type="scientific">Sediminibacillus albus</name>
    <dbReference type="NCBI Taxonomy" id="407036"/>
    <lineage>
        <taxon>Bacteria</taxon>
        <taxon>Bacillati</taxon>
        <taxon>Bacillota</taxon>
        <taxon>Bacilli</taxon>
        <taxon>Bacillales</taxon>
        <taxon>Bacillaceae</taxon>
        <taxon>Sediminibacillus</taxon>
    </lineage>
</organism>
<sequence>MNGKLLAIIGSLFLLNPNSILSAQVTPEHDETAVPHKWEKMKPQYDTVKVDTHTYTLWRNFLKKTRNCDISHKLRTDIWYCEIHNHTKVETSIEEIIHSEKHSH</sequence>
<reference evidence="2 3" key="1">
    <citation type="submission" date="2016-10" db="EMBL/GenBank/DDBJ databases">
        <authorList>
            <person name="de Groot N.N."/>
        </authorList>
    </citation>
    <scope>NUCLEOTIDE SEQUENCE [LARGE SCALE GENOMIC DNA]</scope>
    <source>
        <strain evidence="2 3">CGMCC 1.6502</strain>
    </source>
</reference>
<keyword evidence="3" id="KW-1185">Reference proteome</keyword>
<proteinExistence type="predicted"/>
<name>A0A1G8WG76_9BACI</name>
<gene>
    <name evidence="2" type="ORF">SAMN05216243_0747</name>
</gene>
<dbReference type="RefSeq" id="WP_093211183.1">
    <property type="nucleotide sequence ID" value="NZ_FNFL01000001.1"/>
</dbReference>
<evidence type="ECO:0000256" key="1">
    <source>
        <dbReference type="SAM" id="SignalP"/>
    </source>
</evidence>
<dbReference type="Proteomes" id="UP000198694">
    <property type="component" value="Unassembled WGS sequence"/>
</dbReference>
<keyword evidence="1" id="KW-0732">Signal</keyword>
<dbReference type="AlphaFoldDB" id="A0A1G8WG76"/>
<evidence type="ECO:0000313" key="3">
    <source>
        <dbReference type="Proteomes" id="UP000198694"/>
    </source>
</evidence>
<dbReference type="STRING" id="407036.SAMN05216243_0747"/>
<feature type="signal peptide" evidence="1">
    <location>
        <begin position="1"/>
        <end position="22"/>
    </location>
</feature>
<feature type="chain" id="PRO_5039125672" evidence="1">
    <location>
        <begin position="23"/>
        <end position="104"/>
    </location>
</feature>